<dbReference type="Gene3D" id="3.40.50.1980">
    <property type="entry name" value="Nitrogenase molybdenum iron protein domain"/>
    <property type="match status" value="2"/>
</dbReference>
<dbReference type="OrthoDB" id="89746at2"/>
<dbReference type="AlphaFoldDB" id="A0A1H0UY34"/>
<evidence type="ECO:0000259" key="3">
    <source>
        <dbReference type="PROSITE" id="PS50983"/>
    </source>
</evidence>
<dbReference type="Pfam" id="PF01497">
    <property type="entry name" value="Peripla_BP_2"/>
    <property type="match status" value="1"/>
</dbReference>
<reference evidence="4 5" key="1">
    <citation type="submission" date="2016-10" db="EMBL/GenBank/DDBJ databases">
        <authorList>
            <person name="de Groot N.N."/>
        </authorList>
    </citation>
    <scope>NUCLEOTIDE SEQUENCE [LARGE SCALE GENOMIC DNA]</scope>
    <source>
        <strain evidence="4 5">S137</strain>
    </source>
</reference>
<name>A0A1H0UY34_SELRU</name>
<proteinExistence type="inferred from homology"/>
<dbReference type="GO" id="GO:0071281">
    <property type="term" value="P:cellular response to iron ion"/>
    <property type="evidence" value="ECO:0007669"/>
    <property type="project" value="TreeGrafter"/>
</dbReference>
<feature type="chain" id="PRO_5039273257" evidence="2">
    <location>
        <begin position="19"/>
        <end position="324"/>
    </location>
</feature>
<evidence type="ECO:0000313" key="5">
    <source>
        <dbReference type="Proteomes" id="UP000182412"/>
    </source>
</evidence>
<protein>
    <submittedName>
        <fullName evidence="4">Iron complex transport system substrate-binding protein</fullName>
    </submittedName>
</protein>
<dbReference type="PROSITE" id="PS50983">
    <property type="entry name" value="FE_B12_PBP"/>
    <property type="match status" value="1"/>
</dbReference>
<dbReference type="SUPFAM" id="SSF53807">
    <property type="entry name" value="Helical backbone' metal receptor"/>
    <property type="match status" value="1"/>
</dbReference>
<accession>A0A1H0UY34</accession>
<feature type="signal peptide" evidence="2">
    <location>
        <begin position="1"/>
        <end position="18"/>
    </location>
</feature>
<gene>
    <name evidence="4" type="ORF">SAMN05216366_14027</name>
</gene>
<evidence type="ECO:0000313" key="4">
    <source>
        <dbReference type="EMBL" id="SDP70993.1"/>
    </source>
</evidence>
<keyword evidence="2" id="KW-0732">Signal</keyword>
<dbReference type="Proteomes" id="UP000182412">
    <property type="component" value="Unassembled WGS sequence"/>
</dbReference>
<dbReference type="InterPro" id="IPR050902">
    <property type="entry name" value="ABC_Transporter_SBP"/>
</dbReference>
<comment type="similarity">
    <text evidence="1">Belongs to the bacterial solute-binding protein 8 family.</text>
</comment>
<dbReference type="PANTHER" id="PTHR30535">
    <property type="entry name" value="VITAMIN B12-BINDING PROTEIN"/>
    <property type="match status" value="1"/>
</dbReference>
<dbReference type="PROSITE" id="PS51257">
    <property type="entry name" value="PROKAR_LIPOPROTEIN"/>
    <property type="match status" value="1"/>
</dbReference>
<dbReference type="EMBL" id="FNJQ01000040">
    <property type="protein sequence ID" value="SDP70993.1"/>
    <property type="molecule type" value="Genomic_DNA"/>
</dbReference>
<organism evidence="4 5">
    <name type="scientific">Selenomonas ruminantium</name>
    <dbReference type="NCBI Taxonomy" id="971"/>
    <lineage>
        <taxon>Bacteria</taxon>
        <taxon>Bacillati</taxon>
        <taxon>Bacillota</taxon>
        <taxon>Negativicutes</taxon>
        <taxon>Selenomonadales</taxon>
        <taxon>Selenomonadaceae</taxon>
        <taxon>Selenomonas</taxon>
    </lineage>
</organism>
<evidence type="ECO:0000256" key="2">
    <source>
        <dbReference type="SAM" id="SignalP"/>
    </source>
</evidence>
<dbReference type="PANTHER" id="PTHR30535:SF34">
    <property type="entry name" value="MOLYBDATE-BINDING PROTEIN MOLA"/>
    <property type="match status" value="1"/>
</dbReference>
<evidence type="ECO:0000256" key="1">
    <source>
        <dbReference type="ARBA" id="ARBA00008814"/>
    </source>
</evidence>
<sequence length="324" mass="36101">MKLVFWIMALTCSTLLFGCSRDSENMTDKQFIQNFDENGHSRRTLIKGIPQRVLILYPGAAEAMLELGLDAHIGQTIAAYGSEPEHLAKRFAALPKVQAAFIPAQEEVFALQPDLIIGWAHNFSPMELGAPQGWQEHGIGAYIVPATIPHERPTLENSVYPFIVDLGKIFAVEDRAADYIAACRKREATIAECLKERERETAIVLQEHGRSSYSLYDAGYLINDVLDKAGLDNLVSMKTAFVGPERILAYDPDYLVYVSLPGPDGQDLSDEEVWEQVKKNRDLQPLRAVQQGRIINIPFAEVNSGNGRALDALSRLAKGRLKHR</sequence>
<feature type="domain" description="Fe/B12 periplasmic-binding" evidence="3">
    <location>
        <begin position="52"/>
        <end position="324"/>
    </location>
</feature>
<dbReference type="InterPro" id="IPR002491">
    <property type="entry name" value="ABC_transptr_periplasmic_BD"/>
</dbReference>